<evidence type="ECO:0000313" key="3">
    <source>
        <dbReference type="EMBL" id="KAJ7355743.1"/>
    </source>
</evidence>
<keyword evidence="2" id="KW-0472">Membrane</keyword>
<keyword evidence="2" id="KW-1133">Transmembrane helix</keyword>
<feature type="compositionally biased region" description="Basic and acidic residues" evidence="1">
    <location>
        <begin position="654"/>
        <end position="668"/>
    </location>
</feature>
<reference evidence="3" key="1">
    <citation type="submission" date="2023-03" db="EMBL/GenBank/DDBJ databases">
        <title>Massive genome expansion in bonnet fungi (Mycena s.s.) driven by repeated elements and novel gene families across ecological guilds.</title>
        <authorList>
            <consortium name="Lawrence Berkeley National Laboratory"/>
            <person name="Harder C.B."/>
            <person name="Miyauchi S."/>
            <person name="Viragh M."/>
            <person name="Kuo A."/>
            <person name="Thoen E."/>
            <person name="Andreopoulos B."/>
            <person name="Lu D."/>
            <person name="Skrede I."/>
            <person name="Drula E."/>
            <person name="Henrissat B."/>
            <person name="Morin E."/>
            <person name="Kohler A."/>
            <person name="Barry K."/>
            <person name="LaButti K."/>
            <person name="Morin E."/>
            <person name="Salamov A."/>
            <person name="Lipzen A."/>
            <person name="Mereny Z."/>
            <person name="Hegedus B."/>
            <person name="Baldrian P."/>
            <person name="Stursova M."/>
            <person name="Weitz H."/>
            <person name="Taylor A."/>
            <person name="Grigoriev I.V."/>
            <person name="Nagy L.G."/>
            <person name="Martin F."/>
            <person name="Kauserud H."/>
        </authorList>
    </citation>
    <scope>NUCLEOTIDE SEQUENCE</scope>
    <source>
        <strain evidence="3">CBHHK002</strain>
    </source>
</reference>
<dbReference type="EMBL" id="JARIHO010000009">
    <property type="protein sequence ID" value="KAJ7355743.1"/>
    <property type="molecule type" value="Genomic_DNA"/>
</dbReference>
<evidence type="ECO:0000256" key="1">
    <source>
        <dbReference type="SAM" id="MobiDB-lite"/>
    </source>
</evidence>
<accession>A0AAD7EYC2</accession>
<evidence type="ECO:0000256" key="2">
    <source>
        <dbReference type="SAM" id="Phobius"/>
    </source>
</evidence>
<feature type="transmembrane region" description="Helical" evidence="2">
    <location>
        <begin position="144"/>
        <end position="176"/>
    </location>
</feature>
<feature type="region of interest" description="Disordered" evidence="1">
    <location>
        <begin position="287"/>
        <end position="311"/>
    </location>
</feature>
<keyword evidence="2" id="KW-0812">Transmembrane</keyword>
<name>A0AAD7EYC2_9AGAR</name>
<sequence length="788" mass="85966">MAQAVFDDHPLEQYLRGATSLLHSRPIVSPNNRTAAGEPPEIMPGSAPEFVQDLNYEEPEEEEPEWRPVLLVQFVEMLQSLFTPPPNSSIFAERFKYDVISSSLLSTALPVPHSRRRSISPSLPGKLKLDFAPPNPPHLVDYNLLTLICVLAAVFLATGLYFLTIVSLGGAAVYLYNHSDTTKPDMSSTIEALNELIAANAQWDSVVQDTVTLLEKEEESPPSPVSAIRLSLHSSLHTTQTQCDNVRHLLAALTAPLEAAQLAEMYAPPSPRHSFVIPPPFSPPPFETRDKRSTWAGAPPGMHVVKGRDKRRSDLSGILPLGTYLRSSHSAPSTPPATHLGDVHEETADAQQFGAAALDLHRRRRISGVETLGLRLHPNPTPPRSPLTASSTISHASRFTTMQSVRHPLALSALYHALDGALASKRYACSHLLALRFGDQDDEGYWEDVRSVMELLTSTFADTAARLGAALAEAERQEAEFDTLEPIKIREPTMGGADVDLDGARGRTAASMLSSFAPVPTHLTRFAAHVDAISSALDDAREHLAECVTALRDKSPTPEPHLRRRRSRTFSLARLGAGAGVGSEVQPPAEPLALQAYERLRRELGLALRECERGRDRLLDIVAPPPPPAEAAAESEEDVPPLGHDASDEYDEASSDRPEEAPLIDEERHRDAVVVAPGDAAGVDDATAHLLLGASAHHLPLPGTEQVFESDAAEVVLFTRERSKLTREERINLAKERRENGGRLSVPNASDGLPIEREKWGPGGEVVQELKDVIWKVGERRRKMGSIS</sequence>
<evidence type="ECO:0000313" key="4">
    <source>
        <dbReference type="Proteomes" id="UP001218218"/>
    </source>
</evidence>
<organism evidence="3 4">
    <name type="scientific">Mycena albidolilacea</name>
    <dbReference type="NCBI Taxonomy" id="1033008"/>
    <lineage>
        <taxon>Eukaryota</taxon>
        <taxon>Fungi</taxon>
        <taxon>Dikarya</taxon>
        <taxon>Basidiomycota</taxon>
        <taxon>Agaricomycotina</taxon>
        <taxon>Agaricomycetes</taxon>
        <taxon>Agaricomycetidae</taxon>
        <taxon>Agaricales</taxon>
        <taxon>Marasmiineae</taxon>
        <taxon>Mycenaceae</taxon>
        <taxon>Mycena</taxon>
    </lineage>
</organism>
<protein>
    <submittedName>
        <fullName evidence="3">Uncharacterized protein</fullName>
    </submittedName>
</protein>
<gene>
    <name evidence="3" type="ORF">DFH08DRAFT_1053154</name>
</gene>
<proteinExistence type="predicted"/>
<keyword evidence="4" id="KW-1185">Reference proteome</keyword>
<dbReference type="Proteomes" id="UP001218218">
    <property type="component" value="Unassembled WGS sequence"/>
</dbReference>
<feature type="region of interest" description="Disordered" evidence="1">
    <location>
        <begin position="619"/>
        <end position="668"/>
    </location>
</feature>
<comment type="caution">
    <text evidence="3">The sequence shown here is derived from an EMBL/GenBank/DDBJ whole genome shotgun (WGS) entry which is preliminary data.</text>
</comment>
<dbReference type="AlphaFoldDB" id="A0AAD7EYC2"/>